<comment type="function">
    <text evidence="11">Catalyzes the conversion of dihydroorotate to orotate.</text>
</comment>
<keyword evidence="16" id="KW-1185">Reference proteome</keyword>
<dbReference type="Pfam" id="PF01180">
    <property type="entry name" value="DHO_dh"/>
    <property type="match status" value="1"/>
</dbReference>
<evidence type="ECO:0000256" key="7">
    <source>
        <dbReference type="ARBA" id="ARBA00022630"/>
    </source>
</evidence>
<feature type="binding site" evidence="11">
    <location>
        <begin position="193"/>
        <end position="194"/>
    </location>
    <ligand>
        <name>substrate</name>
    </ligand>
</feature>
<keyword evidence="8 11" id="KW-0288">FMN</keyword>
<dbReference type="GO" id="GO:0006207">
    <property type="term" value="P:'de novo' pyrimidine nucleobase biosynthetic process"/>
    <property type="evidence" value="ECO:0007669"/>
    <property type="project" value="TreeGrafter"/>
</dbReference>
<dbReference type="UniPathway" id="UPA00070"/>
<dbReference type="EMBL" id="JARGDN010000002">
    <property type="protein sequence ID" value="MDG9732968.1"/>
    <property type="molecule type" value="Genomic_DNA"/>
</dbReference>
<feature type="binding site" evidence="11">
    <location>
        <position position="128"/>
    </location>
    <ligand>
        <name>FMN</name>
        <dbReference type="ChEBI" id="CHEBI:58210"/>
    </ligand>
</feature>
<evidence type="ECO:0000256" key="2">
    <source>
        <dbReference type="ARBA" id="ARBA00004496"/>
    </source>
</evidence>
<comment type="similarity">
    <text evidence="4 11">Belongs to the dihydroorotate dehydrogenase family. Type 1 subfamily.</text>
</comment>
<feature type="binding site" evidence="11">
    <location>
        <begin position="266"/>
        <end position="267"/>
    </location>
    <ligand>
        <name>FMN</name>
        <dbReference type="ChEBI" id="CHEBI:58210"/>
    </ligand>
</feature>
<proteinExistence type="inferred from homology"/>
<evidence type="ECO:0000313" key="14">
    <source>
        <dbReference type="EMBL" id="QEA42152.1"/>
    </source>
</evidence>
<dbReference type="FunFam" id="3.20.20.70:FF:000027">
    <property type="entry name" value="Dihydropyrimidine dehydrogenase [NADP(+)]"/>
    <property type="match status" value="1"/>
</dbReference>
<comment type="caution">
    <text evidence="11">Lacks conserved residue(s) required for the propagation of feature annotation.</text>
</comment>
<dbReference type="EMBL" id="CP042383">
    <property type="protein sequence ID" value="QEA42152.1"/>
    <property type="molecule type" value="Genomic_DNA"/>
</dbReference>
<dbReference type="InterPro" id="IPR013785">
    <property type="entry name" value="Aldolase_TIM"/>
</dbReference>
<protein>
    <recommendedName>
        <fullName evidence="11">Dihydroorotate dehydrogenase</fullName>
        <shortName evidence="11">DHOD</shortName>
        <shortName evidence="11">DHODase</shortName>
        <shortName evidence="11">DHOdehase</shortName>
        <ecNumber evidence="11">1.3.-.-</ecNumber>
    </recommendedName>
</protein>
<comment type="catalytic activity">
    <reaction evidence="11">
        <text>(S)-dihydroorotate + A = orotate + AH2</text>
        <dbReference type="Rhea" id="RHEA:18073"/>
        <dbReference type="ChEBI" id="CHEBI:13193"/>
        <dbReference type="ChEBI" id="CHEBI:17499"/>
        <dbReference type="ChEBI" id="CHEBI:30839"/>
        <dbReference type="ChEBI" id="CHEBI:30864"/>
    </reaction>
</comment>
<feature type="binding site" evidence="11">
    <location>
        <begin position="44"/>
        <end position="45"/>
    </location>
    <ligand>
        <name>FMN</name>
        <dbReference type="ChEBI" id="CHEBI:58210"/>
    </ligand>
</feature>
<feature type="binding site" evidence="11">
    <location>
        <begin position="68"/>
        <end position="72"/>
    </location>
    <ligand>
        <name>substrate</name>
    </ligand>
</feature>
<comment type="pathway">
    <text evidence="3 11">Pyrimidine metabolism; UMP biosynthesis via de novo pathway.</text>
</comment>
<gene>
    <name evidence="11" type="primary">pyrD</name>
    <name evidence="14" type="ORF">FGL85_06380</name>
    <name evidence="13" type="ORF">P1N92_02400</name>
</gene>
<keyword evidence="10 11" id="KW-0560">Oxidoreductase</keyword>
<feature type="domain" description="Dihydroorotate dehydrogenase catalytic" evidence="12">
    <location>
        <begin position="5"/>
        <end position="287"/>
    </location>
</feature>
<feature type="binding site" evidence="11">
    <location>
        <position position="166"/>
    </location>
    <ligand>
        <name>FMN</name>
        <dbReference type="ChEBI" id="CHEBI:58210"/>
    </ligand>
</feature>
<reference evidence="14 15" key="1">
    <citation type="submission" date="2019-06" db="EMBL/GenBank/DDBJ databases">
        <title>Genome analyses of bacteria isolated from kimchi.</title>
        <authorList>
            <person name="Lee S."/>
            <person name="Ahn S."/>
            <person name="Roh S."/>
        </authorList>
    </citation>
    <scope>NUCLEOTIDE SEQUENCE [LARGE SCALE GENOMIC DNA]</scope>
    <source>
        <strain evidence="14 15">CBA3630</strain>
    </source>
</reference>
<accession>A0A5B8SY69</accession>
<dbReference type="InterPro" id="IPR049622">
    <property type="entry name" value="Dihydroorotate_DH_I"/>
</dbReference>
<dbReference type="EC" id="1.3.-.-" evidence="11"/>
<dbReference type="CDD" id="cd04740">
    <property type="entry name" value="DHOD_1B_like"/>
    <property type="match status" value="1"/>
</dbReference>
<evidence type="ECO:0000256" key="9">
    <source>
        <dbReference type="ARBA" id="ARBA00022975"/>
    </source>
</evidence>
<evidence type="ECO:0000313" key="13">
    <source>
        <dbReference type="EMBL" id="MDG9732968.1"/>
    </source>
</evidence>
<dbReference type="InterPro" id="IPR012135">
    <property type="entry name" value="Dihydroorotate_DH_1_2"/>
</dbReference>
<dbReference type="GO" id="GO:0044205">
    <property type="term" value="P:'de novo' UMP biosynthetic process"/>
    <property type="evidence" value="ECO:0007669"/>
    <property type="project" value="UniProtKB-UniRule"/>
</dbReference>
<dbReference type="InterPro" id="IPR024920">
    <property type="entry name" value="Dihydroorotate_DH_1"/>
</dbReference>
<comment type="catalytic activity">
    <reaction evidence="1">
        <text>(S)-dihydroorotate + fumarate = orotate + succinate</text>
        <dbReference type="Rhea" id="RHEA:30059"/>
        <dbReference type="ChEBI" id="CHEBI:29806"/>
        <dbReference type="ChEBI" id="CHEBI:30031"/>
        <dbReference type="ChEBI" id="CHEBI:30839"/>
        <dbReference type="ChEBI" id="CHEBI:30864"/>
        <dbReference type="EC" id="1.3.98.1"/>
    </reaction>
</comment>
<dbReference type="PANTHER" id="PTHR48109">
    <property type="entry name" value="DIHYDROOROTATE DEHYDROGENASE (QUINONE), MITOCHONDRIAL-RELATED"/>
    <property type="match status" value="1"/>
</dbReference>
<comment type="subunit">
    <text evidence="5">Homodimer.</text>
</comment>
<feature type="binding site" evidence="11">
    <location>
        <begin position="244"/>
        <end position="245"/>
    </location>
    <ligand>
        <name>FMN</name>
        <dbReference type="ChEBI" id="CHEBI:58210"/>
    </ligand>
</feature>
<evidence type="ECO:0000256" key="1">
    <source>
        <dbReference type="ARBA" id="ARBA00001694"/>
    </source>
</evidence>
<comment type="subcellular location">
    <subcellularLocation>
        <location evidence="2 11">Cytoplasm</location>
    </subcellularLocation>
</comment>
<sequence length="305" mass="32228">MNNQLAVNLPGLSLKNPIMPSSGSVYYGLDDVYEVERLGALVTKTTTLDERTGNPQPWIVNTSAGILNSVGLANPGVNKVIKEFLPKIAKKYSNLPVMTSIAGETVQDYVRLTEYFDAIDTVSAIEVNLSCPNVDRGGMEFGVSAESASEVITAMRQATKKPIYAKMSPNVTDIKPIVKAVELAGADGLVLINTLVGMNLDLAKRAPSLVRGIGGLSGTAIHPIAVRFVYEAAQTVDIPIIGVGGVTQVDDALELMMAGASAVQVGSAIATNPTVMTDIIAALPKALDKYGFTDVTEVTRTFKKS</sequence>
<dbReference type="KEGG" id="lpse:FGL85_06380"/>
<dbReference type="GeneID" id="64344489"/>
<dbReference type="NCBIfam" id="NF005574">
    <property type="entry name" value="PRK07259.1"/>
    <property type="match status" value="1"/>
</dbReference>
<evidence type="ECO:0000259" key="12">
    <source>
        <dbReference type="Pfam" id="PF01180"/>
    </source>
</evidence>
<dbReference type="InterPro" id="IPR050074">
    <property type="entry name" value="DHO_dehydrogenase"/>
</dbReference>
<feature type="binding site" evidence="11">
    <location>
        <position position="44"/>
    </location>
    <ligand>
        <name>substrate</name>
    </ligand>
</feature>
<evidence type="ECO:0000256" key="3">
    <source>
        <dbReference type="ARBA" id="ARBA00004725"/>
    </source>
</evidence>
<dbReference type="GO" id="GO:1990663">
    <property type="term" value="F:dihydroorotate dehydrogenase (fumarate) activity"/>
    <property type="evidence" value="ECO:0007669"/>
    <property type="project" value="UniProtKB-EC"/>
</dbReference>
<evidence type="ECO:0000256" key="4">
    <source>
        <dbReference type="ARBA" id="ARBA00008008"/>
    </source>
</evidence>
<dbReference type="NCBIfam" id="TIGR01037">
    <property type="entry name" value="pyrD_sub1_fam"/>
    <property type="match status" value="1"/>
</dbReference>
<evidence type="ECO:0000256" key="8">
    <source>
        <dbReference type="ARBA" id="ARBA00022643"/>
    </source>
</evidence>
<keyword evidence="7 11" id="KW-0285">Flavoprotein</keyword>
<dbReference type="Proteomes" id="UP000321296">
    <property type="component" value="Chromosome"/>
</dbReference>
<dbReference type="InterPro" id="IPR033888">
    <property type="entry name" value="DHOD_1B"/>
</dbReference>
<name>A0A5B8SY69_LEUPS</name>
<dbReference type="Gene3D" id="3.20.20.70">
    <property type="entry name" value="Aldolase class I"/>
    <property type="match status" value="1"/>
</dbReference>
<evidence type="ECO:0000256" key="11">
    <source>
        <dbReference type="HAMAP-Rule" id="MF_00224"/>
    </source>
</evidence>
<keyword evidence="6 11" id="KW-0963">Cytoplasm</keyword>
<reference evidence="13 16" key="2">
    <citation type="submission" date="2023-02" db="EMBL/GenBank/DDBJ databases">
        <title>Antimicrobial susceptibility testing and tentative epidemiological cut-off values for Lactobacillaceae family species intended for ingestion.</title>
        <authorList>
            <person name="Noehr-Meldgaard K."/>
            <person name="Struve C."/>
            <person name="Ingmer H."/>
            <person name="Koza A."/>
            <person name="Al-Nakeeb K."/>
            <person name="Agersoe Y."/>
        </authorList>
    </citation>
    <scope>NUCLEOTIDE SEQUENCE [LARGE SCALE GENOMIC DNA]</scope>
    <source>
        <strain evidence="13 16">DSM 20193</strain>
    </source>
</reference>
<comment type="cofactor">
    <cofactor evidence="11">
        <name>FMN</name>
        <dbReference type="ChEBI" id="CHEBI:58210"/>
    </cofactor>
    <text evidence="11">Binds 1 FMN per subunit.</text>
</comment>
<dbReference type="PANTHER" id="PTHR48109:SF1">
    <property type="entry name" value="DIHYDROOROTATE DEHYDROGENASE (FUMARATE)"/>
    <property type="match status" value="1"/>
</dbReference>
<evidence type="ECO:0000256" key="5">
    <source>
        <dbReference type="ARBA" id="ARBA00011738"/>
    </source>
</evidence>
<organism evidence="14 15">
    <name type="scientific">Leuconostoc pseudomesenteroides</name>
    <dbReference type="NCBI Taxonomy" id="33968"/>
    <lineage>
        <taxon>Bacteria</taxon>
        <taxon>Bacillati</taxon>
        <taxon>Bacillota</taxon>
        <taxon>Bacilli</taxon>
        <taxon>Lactobacillales</taxon>
        <taxon>Lactobacillaceae</taxon>
        <taxon>Leuconostoc</taxon>
    </lineage>
</organism>
<feature type="active site" description="Nucleophile" evidence="11">
    <location>
        <position position="131"/>
    </location>
</feature>
<evidence type="ECO:0000256" key="10">
    <source>
        <dbReference type="ARBA" id="ARBA00023002"/>
    </source>
</evidence>
<dbReference type="Proteomes" id="UP001529201">
    <property type="component" value="Unassembled WGS sequence"/>
</dbReference>
<dbReference type="GO" id="GO:0005737">
    <property type="term" value="C:cytoplasm"/>
    <property type="evidence" value="ECO:0007669"/>
    <property type="project" value="UniProtKB-SubCell"/>
</dbReference>
<dbReference type="HAMAP" id="MF_00224">
    <property type="entry name" value="DHO_dh_type1"/>
    <property type="match status" value="1"/>
</dbReference>
<feature type="binding site" evidence="11">
    <location>
        <position position="22"/>
    </location>
    <ligand>
        <name>FMN</name>
        <dbReference type="ChEBI" id="CHEBI:58210"/>
    </ligand>
</feature>
<dbReference type="RefSeq" id="WP_010277496.1">
    <property type="nucleotide sequence ID" value="NZ_CP042383.1"/>
</dbReference>
<feature type="binding site" evidence="11">
    <location>
        <position position="218"/>
    </location>
    <ligand>
        <name>FMN</name>
        <dbReference type="ChEBI" id="CHEBI:58210"/>
    </ligand>
</feature>
<evidence type="ECO:0000313" key="15">
    <source>
        <dbReference type="Proteomes" id="UP000321296"/>
    </source>
</evidence>
<dbReference type="InterPro" id="IPR005720">
    <property type="entry name" value="Dihydroorotate_DH_cat"/>
</dbReference>
<evidence type="ECO:0000313" key="16">
    <source>
        <dbReference type="Proteomes" id="UP001529201"/>
    </source>
</evidence>
<feature type="binding site" evidence="11">
    <location>
        <position position="128"/>
    </location>
    <ligand>
        <name>substrate</name>
    </ligand>
</feature>
<dbReference type="PIRSF" id="PIRSF000164">
    <property type="entry name" value="DHO_oxidase"/>
    <property type="match status" value="1"/>
</dbReference>
<dbReference type="AlphaFoldDB" id="A0A5B8SY69"/>
<feature type="binding site" evidence="11">
    <location>
        <position position="192"/>
    </location>
    <ligand>
        <name>FMN</name>
        <dbReference type="ChEBI" id="CHEBI:58210"/>
    </ligand>
</feature>
<dbReference type="SUPFAM" id="SSF51395">
    <property type="entry name" value="FMN-linked oxidoreductases"/>
    <property type="match status" value="1"/>
</dbReference>
<evidence type="ECO:0000256" key="6">
    <source>
        <dbReference type="ARBA" id="ARBA00022490"/>
    </source>
</evidence>
<keyword evidence="9 11" id="KW-0665">Pyrimidine biosynthesis</keyword>